<evidence type="ECO:0000313" key="2">
    <source>
        <dbReference type="EMBL" id="KAG6480497.1"/>
    </source>
</evidence>
<accession>A0A8J5F6Y4</accession>
<protein>
    <recommendedName>
        <fullName evidence="1">Myb/SANT-like domain-containing protein</fullName>
    </recommendedName>
</protein>
<name>A0A8J5F6Y4_ZINOF</name>
<feature type="domain" description="Myb/SANT-like" evidence="1">
    <location>
        <begin position="12"/>
        <end position="57"/>
    </location>
</feature>
<comment type="caution">
    <text evidence="2">The sequence shown here is derived from an EMBL/GenBank/DDBJ whole genome shotgun (WGS) entry which is preliminary data.</text>
</comment>
<keyword evidence="3" id="KW-1185">Reference proteome</keyword>
<organism evidence="2 3">
    <name type="scientific">Zingiber officinale</name>
    <name type="common">Ginger</name>
    <name type="synonym">Amomum zingiber</name>
    <dbReference type="NCBI Taxonomy" id="94328"/>
    <lineage>
        <taxon>Eukaryota</taxon>
        <taxon>Viridiplantae</taxon>
        <taxon>Streptophyta</taxon>
        <taxon>Embryophyta</taxon>
        <taxon>Tracheophyta</taxon>
        <taxon>Spermatophyta</taxon>
        <taxon>Magnoliopsida</taxon>
        <taxon>Liliopsida</taxon>
        <taxon>Zingiberales</taxon>
        <taxon>Zingiberaceae</taxon>
        <taxon>Zingiber</taxon>
    </lineage>
</organism>
<gene>
    <name evidence="2" type="ORF">ZIOFF_063997</name>
</gene>
<reference evidence="2 3" key="1">
    <citation type="submission" date="2020-08" db="EMBL/GenBank/DDBJ databases">
        <title>Plant Genome Project.</title>
        <authorList>
            <person name="Zhang R.-G."/>
        </authorList>
    </citation>
    <scope>NUCLEOTIDE SEQUENCE [LARGE SCALE GENOMIC DNA]</scope>
    <source>
        <tissue evidence="2">Rhizome</tissue>
    </source>
</reference>
<dbReference type="PANTHER" id="PTHR46250">
    <property type="entry name" value="MYB/SANT-LIKE DNA-BINDING DOMAIN PROTEIN-RELATED"/>
    <property type="match status" value="1"/>
</dbReference>
<evidence type="ECO:0000313" key="3">
    <source>
        <dbReference type="Proteomes" id="UP000734854"/>
    </source>
</evidence>
<sequence>MPTKLPSSNMKATPHIESRYKQLKRQFHAINEMLNHSSGFRWNDVEKCIITTKDVFDAWVKSHPAAISVRNKEFPHLDDLMSVWGKDHVTGANAETPTDAIEKLNLCDEEDDTFNAETPAECYKDEEFDDVNQAIRKSATPDFSICSSNKKLTTKKSKGKADDVLVRGMMYYRRALKLQAFLDMAQESG</sequence>
<dbReference type="AlphaFoldDB" id="A0A8J5F6Y4"/>
<dbReference type="Pfam" id="PF12776">
    <property type="entry name" value="Myb_DNA-bind_3"/>
    <property type="match status" value="1"/>
</dbReference>
<dbReference type="InterPro" id="IPR024752">
    <property type="entry name" value="Myb/SANT-like_dom"/>
</dbReference>
<dbReference type="Proteomes" id="UP000734854">
    <property type="component" value="Unassembled WGS sequence"/>
</dbReference>
<evidence type="ECO:0000259" key="1">
    <source>
        <dbReference type="Pfam" id="PF12776"/>
    </source>
</evidence>
<dbReference type="EMBL" id="JACMSC010000017">
    <property type="protein sequence ID" value="KAG6480497.1"/>
    <property type="molecule type" value="Genomic_DNA"/>
</dbReference>
<dbReference type="PANTHER" id="PTHR46250:SF18">
    <property type="entry name" value="MYB_SANT-LIKE DOMAIN-CONTAINING PROTEIN"/>
    <property type="match status" value="1"/>
</dbReference>
<proteinExistence type="predicted"/>